<sequence>MSDLLPSRPTLPPPAAPARFWALLPCAGSGARAVAPGAAAGVPKQYQPVAGQPLVLHTLAAFAGVQRLLGTLVAVAEGDTFFGAHPSELYFAVPCGGPTRAETVLGGLRVLRERGAGADDWVLVHDAARCLVTTAQIDALIDACEHDSVGGLLAHKLADTLKTASGGPGGARVASTVDRSDKWLAQTPQMFRLGLLESALGQYGAQATDEASAMEAMGLHPRLVPGGAQNFKVTYPDDFALAEAVLAQRILPATLERFGGPLAQGAPLPGRTFF</sequence>
<organism evidence="8 9">
    <name type="scientific">Paracidovorax konjaci</name>
    <dbReference type="NCBI Taxonomy" id="32040"/>
    <lineage>
        <taxon>Bacteria</taxon>
        <taxon>Pseudomonadati</taxon>
        <taxon>Pseudomonadota</taxon>
        <taxon>Betaproteobacteria</taxon>
        <taxon>Burkholderiales</taxon>
        <taxon>Comamonadaceae</taxon>
        <taxon>Paracidovorax</taxon>
    </lineage>
</organism>
<feature type="site" description="Transition state stabilizer" evidence="7">
    <location>
        <position position="32"/>
    </location>
</feature>
<dbReference type="InterPro" id="IPR029044">
    <property type="entry name" value="Nucleotide-diphossugar_trans"/>
</dbReference>
<feature type="site" description="Positions MEP for the nucleophilic attack" evidence="7">
    <location>
        <position position="179"/>
    </location>
</feature>
<dbReference type="InterPro" id="IPR050088">
    <property type="entry name" value="IspD/TarI_cytidylyltransf_bact"/>
</dbReference>
<dbReference type="Pfam" id="PF01128">
    <property type="entry name" value="IspD"/>
    <property type="match status" value="1"/>
</dbReference>
<evidence type="ECO:0000256" key="3">
    <source>
        <dbReference type="ARBA" id="ARBA00009789"/>
    </source>
</evidence>
<dbReference type="EC" id="2.7.7.60" evidence="7"/>
<keyword evidence="9" id="KW-1185">Reference proteome</keyword>
<evidence type="ECO:0000256" key="5">
    <source>
        <dbReference type="ARBA" id="ARBA00022695"/>
    </source>
</evidence>
<name>A0A1I1YTE4_9BURK</name>
<dbReference type="InterPro" id="IPR001228">
    <property type="entry name" value="IspD"/>
</dbReference>
<evidence type="ECO:0000256" key="1">
    <source>
        <dbReference type="ARBA" id="ARBA00001282"/>
    </source>
</evidence>
<feature type="site" description="Positions MEP for the nucleophilic attack" evidence="7">
    <location>
        <position position="232"/>
    </location>
</feature>
<comment type="function">
    <text evidence="7">Catalyzes the formation of 4-diphosphocytidyl-2-C-methyl-D-erythritol from CTP and 2-C-methyl-D-erythritol 4-phosphate (MEP).</text>
</comment>
<dbReference type="Proteomes" id="UP000199517">
    <property type="component" value="Unassembled WGS sequence"/>
</dbReference>
<keyword evidence="6 7" id="KW-0414">Isoprene biosynthesis</keyword>
<dbReference type="InterPro" id="IPR018294">
    <property type="entry name" value="ISPD_synthase_CS"/>
</dbReference>
<keyword evidence="5 7" id="KW-0548">Nucleotidyltransferase</keyword>
<dbReference type="RefSeq" id="WP_092957062.1">
    <property type="nucleotide sequence ID" value="NZ_FOMQ01000020.1"/>
</dbReference>
<dbReference type="GO" id="GO:0050518">
    <property type="term" value="F:2-C-methyl-D-erythritol 4-phosphate cytidylyltransferase activity"/>
    <property type="evidence" value="ECO:0007669"/>
    <property type="project" value="UniProtKB-UniRule"/>
</dbReference>
<accession>A0A1I1YTE4</accession>
<evidence type="ECO:0000256" key="6">
    <source>
        <dbReference type="ARBA" id="ARBA00023229"/>
    </source>
</evidence>
<evidence type="ECO:0000313" key="9">
    <source>
        <dbReference type="Proteomes" id="UP000199517"/>
    </source>
</evidence>
<dbReference type="EMBL" id="FOMQ01000020">
    <property type="protein sequence ID" value="SFE22767.1"/>
    <property type="molecule type" value="Genomic_DNA"/>
</dbReference>
<proteinExistence type="inferred from homology"/>
<evidence type="ECO:0000256" key="2">
    <source>
        <dbReference type="ARBA" id="ARBA00004787"/>
    </source>
</evidence>
<evidence type="ECO:0000313" key="8">
    <source>
        <dbReference type="EMBL" id="SFE22767.1"/>
    </source>
</evidence>
<dbReference type="HAMAP" id="MF_00108">
    <property type="entry name" value="IspD"/>
    <property type="match status" value="1"/>
</dbReference>
<dbReference type="OrthoDB" id="9806837at2"/>
<evidence type="ECO:0000256" key="4">
    <source>
        <dbReference type="ARBA" id="ARBA00022679"/>
    </source>
</evidence>
<dbReference type="SUPFAM" id="SSF53448">
    <property type="entry name" value="Nucleotide-diphospho-sugar transferases"/>
    <property type="match status" value="1"/>
</dbReference>
<keyword evidence="4 7" id="KW-0808">Transferase</keyword>
<dbReference type="STRING" id="32040.SAMN04489710_12023"/>
<dbReference type="AlphaFoldDB" id="A0A1I1YTE4"/>
<dbReference type="NCBIfam" id="TIGR00453">
    <property type="entry name" value="ispD"/>
    <property type="match status" value="1"/>
</dbReference>
<dbReference type="UniPathway" id="UPA00056">
    <property type="reaction ID" value="UER00093"/>
</dbReference>
<gene>
    <name evidence="7" type="primary">ispD</name>
    <name evidence="8" type="ORF">SAMN04489710_12023</name>
</gene>
<dbReference type="InterPro" id="IPR034683">
    <property type="entry name" value="IspD/TarI"/>
</dbReference>
<comment type="catalytic activity">
    <reaction evidence="1 7">
        <text>2-C-methyl-D-erythritol 4-phosphate + CTP + H(+) = 4-CDP-2-C-methyl-D-erythritol + diphosphate</text>
        <dbReference type="Rhea" id="RHEA:13429"/>
        <dbReference type="ChEBI" id="CHEBI:15378"/>
        <dbReference type="ChEBI" id="CHEBI:33019"/>
        <dbReference type="ChEBI" id="CHEBI:37563"/>
        <dbReference type="ChEBI" id="CHEBI:57823"/>
        <dbReference type="ChEBI" id="CHEBI:58262"/>
        <dbReference type="EC" id="2.7.7.60"/>
    </reaction>
</comment>
<dbReference type="PANTHER" id="PTHR32125:SF4">
    <property type="entry name" value="2-C-METHYL-D-ERYTHRITOL 4-PHOSPHATE CYTIDYLYLTRANSFERASE, CHLOROPLASTIC"/>
    <property type="match status" value="1"/>
</dbReference>
<evidence type="ECO:0000256" key="7">
    <source>
        <dbReference type="HAMAP-Rule" id="MF_00108"/>
    </source>
</evidence>
<comment type="pathway">
    <text evidence="2 7">Isoprenoid biosynthesis; isopentenyl diphosphate biosynthesis via DXP pathway; isopentenyl diphosphate from 1-deoxy-D-xylulose 5-phosphate: step 2/6.</text>
</comment>
<dbReference type="FunFam" id="3.90.550.10:FF:000003">
    <property type="entry name" value="2-C-methyl-D-erythritol 4-phosphate cytidylyltransferase"/>
    <property type="match status" value="1"/>
</dbReference>
<reference evidence="9" key="1">
    <citation type="submission" date="2016-10" db="EMBL/GenBank/DDBJ databases">
        <authorList>
            <person name="Varghese N."/>
            <person name="Submissions S."/>
        </authorList>
    </citation>
    <scope>NUCLEOTIDE SEQUENCE [LARGE SCALE GENOMIC DNA]</scope>
    <source>
        <strain evidence="9">DSM 7481</strain>
    </source>
</reference>
<dbReference type="GO" id="GO:0019288">
    <property type="term" value="P:isopentenyl diphosphate biosynthetic process, methylerythritol 4-phosphate pathway"/>
    <property type="evidence" value="ECO:0007669"/>
    <property type="project" value="UniProtKB-UniRule"/>
</dbReference>
<comment type="similarity">
    <text evidence="3 7">Belongs to the IspD/TarI cytidylyltransferase family. IspD subfamily.</text>
</comment>
<protein>
    <recommendedName>
        <fullName evidence="7">2-C-methyl-D-erythritol 4-phosphate cytidylyltransferase</fullName>
        <ecNumber evidence="7">2.7.7.60</ecNumber>
    </recommendedName>
    <alternativeName>
        <fullName evidence="7">4-diphosphocytidyl-2C-methyl-D-erythritol synthase</fullName>
    </alternativeName>
    <alternativeName>
        <fullName evidence="7">MEP cytidylyltransferase</fullName>
        <shortName evidence="7">MCT</shortName>
    </alternativeName>
</protein>
<feature type="site" description="Transition state stabilizer" evidence="7">
    <location>
        <position position="44"/>
    </location>
</feature>
<dbReference type="PANTHER" id="PTHR32125">
    <property type="entry name" value="2-C-METHYL-D-ERYTHRITOL 4-PHOSPHATE CYTIDYLYLTRANSFERASE, CHLOROPLASTIC"/>
    <property type="match status" value="1"/>
</dbReference>
<dbReference type="Gene3D" id="3.90.550.10">
    <property type="entry name" value="Spore Coat Polysaccharide Biosynthesis Protein SpsA, Chain A"/>
    <property type="match status" value="1"/>
</dbReference>
<dbReference type="PROSITE" id="PS01295">
    <property type="entry name" value="ISPD"/>
    <property type="match status" value="1"/>
</dbReference>
<dbReference type="CDD" id="cd02516">
    <property type="entry name" value="CDP-ME_synthetase"/>
    <property type="match status" value="1"/>
</dbReference>